<dbReference type="InterPro" id="IPR022735">
    <property type="entry name" value="bMERB_dom"/>
</dbReference>
<dbReference type="EMBL" id="JAHHUM010002333">
    <property type="protein sequence ID" value="KAK5604627.1"/>
    <property type="molecule type" value="Genomic_DNA"/>
</dbReference>
<name>A0AAV9R848_9TELE</name>
<organism evidence="2 3">
    <name type="scientific">Crenichthys baileyi</name>
    <name type="common">White River springfish</name>
    <dbReference type="NCBI Taxonomy" id="28760"/>
    <lineage>
        <taxon>Eukaryota</taxon>
        <taxon>Metazoa</taxon>
        <taxon>Chordata</taxon>
        <taxon>Craniata</taxon>
        <taxon>Vertebrata</taxon>
        <taxon>Euteleostomi</taxon>
        <taxon>Actinopterygii</taxon>
        <taxon>Neopterygii</taxon>
        <taxon>Teleostei</taxon>
        <taxon>Neoteleostei</taxon>
        <taxon>Acanthomorphata</taxon>
        <taxon>Ovalentaria</taxon>
        <taxon>Atherinomorphae</taxon>
        <taxon>Cyprinodontiformes</taxon>
        <taxon>Goodeidae</taxon>
        <taxon>Crenichthys</taxon>
    </lineage>
</organism>
<dbReference type="PROSITE" id="PS51848">
    <property type="entry name" value="BMERB"/>
    <property type="match status" value="1"/>
</dbReference>
<dbReference type="PANTHER" id="PTHR23167:SF43">
    <property type="entry name" value="EH DOMAIN-BINDING PROTEIN 1"/>
    <property type="match status" value="1"/>
</dbReference>
<dbReference type="Pfam" id="PF12130">
    <property type="entry name" value="bMERB_dom"/>
    <property type="match status" value="1"/>
</dbReference>
<dbReference type="Proteomes" id="UP001311232">
    <property type="component" value="Unassembled WGS sequence"/>
</dbReference>
<accession>A0AAV9R848</accession>
<feature type="domain" description="BMERB" evidence="1">
    <location>
        <begin position="1"/>
        <end position="139"/>
    </location>
</feature>
<evidence type="ECO:0000313" key="2">
    <source>
        <dbReference type="EMBL" id="KAK5604627.1"/>
    </source>
</evidence>
<proteinExistence type="predicted"/>
<dbReference type="AlphaFoldDB" id="A0AAV9R848"/>
<comment type="caution">
    <text evidence="2">The sequence shown here is derived from an EMBL/GenBank/DDBJ whole genome shotgun (WGS) entry which is preliminary data.</text>
</comment>
<evidence type="ECO:0000259" key="1">
    <source>
        <dbReference type="PROSITE" id="PS51848"/>
    </source>
</evidence>
<dbReference type="PANTHER" id="PTHR23167">
    <property type="entry name" value="CALPONIN HOMOLOGY DOMAIN-CONTAINING PROTEIN DDB_G0272472-RELATED"/>
    <property type="match status" value="1"/>
</dbReference>
<sequence length="139" mass="15951">MSTHSPVSTHKSTCPPFVVSNAVAQYSLCLVMNRGNNKEEEEAMMQEWFMLVNKKNALIRRQNQLSLLEKEHDLERRFELLNRELRAMLAIEVFIGPSRYVHQCDNYTSSAQIICQVQAATAPKPGQQEQNNVILFLQS</sequence>
<dbReference type="InterPro" id="IPR050540">
    <property type="entry name" value="F-actin_Monoox_Mical"/>
</dbReference>
<keyword evidence="3" id="KW-1185">Reference proteome</keyword>
<dbReference type="SMART" id="SM01203">
    <property type="entry name" value="DUF3585"/>
    <property type="match status" value="1"/>
</dbReference>
<gene>
    <name evidence="2" type="ORF">CRENBAI_014145</name>
</gene>
<reference evidence="2 3" key="1">
    <citation type="submission" date="2021-06" db="EMBL/GenBank/DDBJ databases">
        <authorList>
            <person name="Palmer J.M."/>
        </authorList>
    </citation>
    <scope>NUCLEOTIDE SEQUENCE [LARGE SCALE GENOMIC DNA]</scope>
    <source>
        <strain evidence="2 3">MEX-2019</strain>
        <tissue evidence="2">Muscle</tissue>
    </source>
</reference>
<protein>
    <recommendedName>
        <fullName evidence="1">BMERB domain-containing protein</fullName>
    </recommendedName>
</protein>
<evidence type="ECO:0000313" key="3">
    <source>
        <dbReference type="Proteomes" id="UP001311232"/>
    </source>
</evidence>